<protein>
    <submittedName>
        <fullName evidence="1">Uncharacterized protein</fullName>
    </submittedName>
</protein>
<dbReference type="Proteomes" id="UP000759131">
    <property type="component" value="Unassembled WGS sequence"/>
</dbReference>
<sequence length="189" mass="21987">MLCTQYLANHYVKPSAKSIAKTYTLMFNGIQSQINYNSFDNLSQNRHKKQEEYGFSSGYGGDYESTVYKILTLYMHTHKFMPSHEVMGCRPAKLSKVSVITDSISKCQNGNKVFVQSIEINGSIDNLDKTETYRGLKNRMEGTEECPPDPYYKSYFQKERSKSQIEFFKQLEEKMEERKRMTKASQPML</sequence>
<keyword evidence="2" id="KW-1185">Reference proteome</keyword>
<dbReference type="EMBL" id="OC856032">
    <property type="protein sequence ID" value="CAD7623080.1"/>
    <property type="molecule type" value="Genomic_DNA"/>
</dbReference>
<organism evidence="1">
    <name type="scientific">Medioppia subpectinata</name>
    <dbReference type="NCBI Taxonomy" id="1979941"/>
    <lineage>
        <taxon>Eukaryota</taxon>
        <taxon>Metazoa</taxon>
        <taxon>Ecdysozoa</taxon>
        <taxon>Arthropoda</taxon>
        <taxon>Chelicerata</taxon>
        <taxon>Arachnida</taxon>
        <taxon>Acari</taxon>
        <taxon>Acariformes</taxon>
        <taxon>Sarcoptiformes</taxon>
        <taxon>Oribatida</taxon>
        <taxon>Brachypylina</taxon>
        <taxon>Oppioidea</taxon>
        <taxon>Oppiidae</taxon>
        <taxon>Medioppia</taxon>
    </lineage>
</organism>
<evidence type="ECO:0000313" key="2">
    <source>
        <dbReference type="Proteomes" id="UP000759131"/>
    </source>
</evidence>
<dbReference type="OrthoDB" id="10603158at2759"/>
<accession>A0A7R9KJU9</accession>
<reference evidence="1" key="1">
    <citation type="submission" date="2020-11" db="EMBL/GenBank/DDBJ databases">
        <authorList>
            <person name="Tran Van P."/>
        </authorList>
    </citation>
    <scope>NUCLEOTIDE SEQUENCE</scope>
</reference>
<name>A0A7R9KJU9_9ACAR</name>
<dbReference type="EMBL" id="CAJPIZ010001457">
    <property type="protein sequence ID" value="CAG2103510.1"/>
    <property type="molecule type" value="Genomic_DNA"/>
</dbReference>
<dbReference type="AlphaFoldDB" id="A0A7R9KJU9"/>
<gene>
    <name evidence="1" type="ORF">OSB1V03_LOCUS3540</name>
</gene>
<evidence type="ECO:0000313" key="1">
    <source>
        <dbReference type="EMBL" id="CAD7623080.1"/>
    </source>
</evidence>
<proteinExistence type="predicted"/>